<name>A0A1G8RKM1_9GAMM</name>
<dbReference type="InterPro" id="IPR007433">
    <property type="entry name" value="DUF481"/>
</dbReference>
<dbReference type="RefSeq" id="WP_089683817.1">
    <property type="nucleotide sequence ID" value="NZ_FNES01000003.1"/>
</dbReference>
<dbReference type="Pfam" id="PF04338">
    <property type="entry name" value="DUF481"/>
    <property type="match status" value="1"/>
</dbReference>
<evidence type="ECO:0000256" key="2">
    <source>
        <dbReference type="SAM" id="SignalP"/>
    </source>
</evidence>
<proteinExistence type="predicted"/>
<dbReference type="AlphaFoldDB" id="A0A1G8RKM1"/>
<reference evidence="3 4" key="1">
    <citation type="submission" date="2016-10" db="EMBL/GenBank/DDBJ databases">
        <authorList>
            <person name="de Groot N.N."/>
        </authorList>
    </citation>
    <scope>NUCLEOTIDE SEQUENCE [LARGE SCALE GENOMIC DNA]</scope>
    <source>
        <strain evidence="3 4">CGMCC 1.6133</strain>
    </source>
</reference>
<gene>
    <name evidence="3" type="ORF">SAMN04487954_103249</name>
</gene>
<feature type="signal peptide" evidence="2">
    <location>
        <begin position="1"/>
        <end position="29"/>
    </location>
</feature>
<evidence type="ECO:0000313" key="3">
    <source>
        <dbReference type="EMBL" id="SDJ17614.1"/>
    </source>
</evidence>
<protein>
    <submittedName>
        <fullName evidence="3">Putative salt-induced outer membrane protein</fullName>
    </submittedName>
</protein>
<dbReference type="Proteomes" id="UP000198525">
    <property type="component" value="Unassembled WGS sequence"/>
</dbReference>
<evidence type="ECO:0000256" key="1">
    <source>
        <dbReference type="SAM" id="MobiDB-lite"/>
    </source>
</evidence>
<feature type="chain" id="PRO_5011523710" evidence="2">
    <location>
        <begin position="30"/>
        <end position="256"/>
    </location>
</feature>
<feature type="region of interest" description="Disordered" evidence="1">
    <location>
        <begin position="231"/>
        <end position="256"/>
    </location>
</feature>
<dbReference type="STRING" id="376427.SAMN04487954_103249"/>
<accession>A0A1G8RKM1</accession>
<dbReference type="OrthoDB" id="5292716at2"/>
<organism evidence="3 4">
    <name type="scientific">Billgrantia gudaonensis</name>
    <dbReference type="NCBI Taxonomy" id="376427"/>
    <lineage>
        <taxon>Bacteria</taxon>
        <taxon>Pseudomonadati</taxon>
        <taxon>Pseudomonadota</taxon>
        <taxon>Gammaproteobacteria</taxon>
        <taxon>Oceanospirillales</taxon>
        <taxon>Halomonadaceae</taxon>
        <taxon>Billgrantia</taxon>
    </lineage>
</organism>
<dbReference type="EMBL" id="FNES01000003">
    <property type="protein sequence ID" value="SDJ17614.1"/>
    <property type="molecule type" value="Genomic_DNA"/>
</dbReference>
<keyword evidence="4" id="KW-1185">Reference proteome</keyword>
<keyword evidence="2" id="KW-0732">Signal</keyword>
<evidence type="ECO:0000313" key="4">
    <source>
        <dbReference type="Proteomes" id="UP000198525"/>
    </source>
</evidence>
<sequence>MCDSTTRRLRHQWLALSLTGLLTIAGGTAASPFYAPPAPDEDADAFSGEAELGYTHLSGNTDSQTLIGKGRLTWLTGNWMHTLRGEVRNVARDGETSAEQYLVSMRERYDFQGPHYLFGFGRWEKDRFSGYDQQFTAIAGYGRHVLDGERHRLSLEAGPGFRDDRIRGAGDETLAVAYTALDYRWAFSDTASLDQELSVEATDDNTTSRSLSAITARLNSRLALKLSHEIKHNSQPPASADARTDHTTSASLLYSW</sequence>
<feature type="compositionally biased region" description="Polar residues" evidence="1">
    <location>
        <begin position="247"/>
        <end position="256"/>
    </location>
</feature>